<organism evidence="1 2">
    <name type="scientific">Mytilus coruscus</name>
    <name type="common">Sea mussel</name>
    <dbReference type="NCBI Taxonomy" id="42192"/>
    <lineage>
        <taxon>Eukaryota</taxon>
        <taxon>Metazoa</taxon>
        <taxon>Spiralia</taxon>
        <taxon>Lophotrochozoa</taxon>
        <taxon>Mollusca</taxon>
        <taxon>Bivalvia</taxon>
        <taxon>Autobranchia</taxon>
        <taxon>Pteriomorphia</taxon>
        <taxon>Mytilida</taxon>
        <taxon>Mytiloidea</taxon>
        <taxon>Mytilidae</taxon>
        <taxon>Mytilinae</taxon>
        <taxon>Mytilus</taxon>
    </lineage>
</organism>
<dbReference type="EMBL" id="CACVKT020009034">
    <property type="protein sequence ID" value="CAC5419520.1"/>
    <property type="molecule type" value="Genomic_DNA"/>
</dbReference>
<keyword evidence="2" id="KW-1185">Reference proteome</keyword>
<evidence type="ECO:0000313" key="1">
    <source>
        <dbReference type="EMBL" id="CAC5419520.1"/>
    </source>
</evidence>
<dbReference type="Proteomes" id="UP000507470">
    <property type="component" value="Unassembled WGS sequence"/>
</dbReference>
<protein>
    <submittedName>
        <fullName evidence="1">Uncharacterized protein</fullName>
    </submittedName>
</protein>
<gene>
    <name evidence="1" type="ORF">MCOR_51848</name>
</gene>
<proteinExistence type="predicted"/>
<dbReference type="AlphaFoldDB" id="A0A6J8EGD8"/>
<dbReference type="PANTHER" id="PTHR46601:SF1">
    <property type="entry name" value="ADF-H DOMAIN-CONTAINING PROTEIN"/>
    <property type="match status" value="1"/>
</dbReference>
<dbReference type="OrthoDB" id="6069670at2759"/>
<reference evidence="1 2" key="1">
    <citation type="submission" date="2020-06" db="EMBL/GenBank/DDBJ databases">
        <authorList>
            <person name="Li R."/>
            <person name="Bekaert M."/>
        </authorList>
    </citation>
    <scope>NUCLEOTIDE SEQUENCE [LARGE SCALE GENOMIC DNA]</scope>
    <source>
        <strain evidence="2">wild</strain>
    </source>
</reference>
<evidence type="ECO:0000313" key="2">
    <source>
        <dbReference type="Proteomes" id="UP000507470"/>
    </source>
</evidence>
<dbReference type="PANTHER" id="PTHR46601">
    <property type="entry name" value="ULP_PROTEASE DOMAIN-CONTAINING PROTEIN"/>
    <property type="match status" value="1"/>
</dbReference>
<name>A0A6J8EGD8_MYTCO</name>
<sequence length="297" mass="34399">MHEFTDGCSAQYKSLNCMGDVCTHRSDLGYDVLIRNYFETSHGKGPHDAAGGFLKNQADYAVLRGKTKIQTARDLYDFAQENLQNPQSGIYKKRLFKYIAEIPRLHNINFKPVDQNRKIHQIISTNFYTDLLVRDLSCYNCDNCFNGAINECEKTQFIGNSKRVKMIQNDNSNSEKNDDHCNTNDNIIEDIVEKDMIIAVLADDIDYEYYLLRVSKRPQIIKKNISDDWGCSFNRGSKVVKRLYYERIKNQPFIFKLVKRKTAICYSSAIRFICVELESDSKIVVPEELHLDIIQSL</sequence>
<accession>A0A6J8EGD8</accession>